<dbReference type="EMBL" id="SLXA01000018">
    <property type="protein sequence ID" value="TCO82187.1"/>
    <property type="molecule type" value="Genomic_DNA"/>
</dbReference>
<organism evidence="2 3">
    <name type="scientific">Frisingicoccus caecimuris</name>
    <dbReference type="NCBI Taxonomy" id="1796636"/>
    <lineage>
        <taxon>Bacteria</taxon>
        <taxon>Bacillati</taxon>
        <taxon>Bacillota</taxon>
        <taxon>Clostridia</taxon>
        <taxon>Lachnospirales</taxon>
        <taxon>Lachnospiraceae</taxon>
        <taxon>Frisingicoccus</taxon>
    </lineage>
</organism>
<dbReference type="AlphaFoldDB" id="A0A4R2L856"/>
<keyword evidence="3" id="KW-1185">Reference proteome</keyword>
<proteinExistence type="predicted"/>
<evidence type="ECO:0000313" key="2">
    <source>
        <dbReference type="EMBL" id="TCO82187.1"/>
    </source>
</evidence>
<feature type="compositionally biased region" description="Basic and acidic residues" evidence="1">
    <location>
        <begin position="161"/>
        <end position="171"/>
    </location>
</feature>
<dbReference type="RefSeq" id="WP_132094031.1">
    <property type="nucleotide sequence ID" value="NZ_JANKAQ010000017.1"/>
</dbReference>
<feature type="region of interest" description="Disordered" evidence="1">
    <location>
        <begin position="151"/>
        <end position="171"/>
    </location>
</feature>
<evidence type="ECO:0000256" key="1">
    <source>
        <dbReference type="SAM" id="MobiDB-lite"/>
    </source>
</evidence>
<gene>
    <name evidence="2" type="ORF">EV212_11815</name>
</gene>
<evidence type="ECO:0000313" key="3">
    <source>
        <dbReference type="Proteomes" id="UP000295711"/>
    </source>
</evidence>
<sequence>MAFIDDLKQGLSDVTKTVYEKSEQFVGIQKLRMKKNSLNSELKATYIEIGKMVYEEKKAGAEFSGPVVQLCQKVDLGLEAIQEVEAQIEEVKTKNEVVDDDFDVDDIFEEDVEEVAAEEAISEAEEAAAEVEEAVAEAEEAAAEVEEAVAEAEEAVTEAEETAKEAEKEEV</sequence>
<reference evidence="2 3" key="1">
    <citation type="submission" date="2019-03" db="EMBL/GenBank/DDBJ databases">
        <title>Genomic Encyclopedia of Type Strains, Phase IV (KMG-IV): sequencing the most valuable type-strain genomes for metagenomic binning, comparative biology and taxonomic classification.</title>
        <authorList>
            <person name="Goeker M."/>
        </authorList>
    </citation>
    <scope>NUCLEOTIDE SEQUENCE [LARGE SCALE GENOMIC DNA]</scope>
    <source>
        <strain evidence="2 3">DSM 28559</strain>
    </source>
</reference>
<dbReference type="OrthoDB" id="9788304at2"/>
<name>A0A4R2L856_9FIRM</name>
<protein>
    <submittedName>
        <fullName evidence="2">Uncharacterized protein</fullName>
    </submittedName>
</protein>
<accession>A0A4R2L856</accession>
<comment type="caution">
    <text evidence="2">The sequence shown here is derived from an EMBL/GenBank/DDBJ whole genome shotgun (WGS) entry which is preliminary data.</text>
</comment>
<dbReference type="Proteomes" id="UP000295711">
    <property type="component" value="Unassembled WGS sequence"/>
</dbReference>
<feature type="compositionally biased region" description="Acidic residues" evidence="1">
    <location>
        <begin position="151"/>
        <end position="160"/>
    </location>
</feature>